<dbReference type="EMBL" id="CP066769">
    <property type="protein sequence ID" value="QQK02096.1"/>
    <property type="molecule type" value="Genomic_DNA"/>
</dbReference>
<reference evidence="1 2" key="1">
    <citation type="submission" date="2020-12" db="EMBL/GenBank/DDBJ databases">
        <title>Complete genome sequence of Burkholderia anthina BJQ0011.</title>
        <authorList>
            <person name="Xu Y."/>
        </authorList>
    </citation>
    <scope>NUCLEOTIDE SEQUENCE [LARGE SCALE GENOMIC DNA]</scope>
    <source>
        <strain evidence="1 2">BJQ0011</strain>
    </source>
</reference>
<accession>A0A7T6VDZ3</accession>
<proteinExistence type="predicted"/>
<evidence type="ECO:0000313" key="1">
    <source>
        <dbReference type="EMBL" id="QQK02096.1"/>
    </source>
</evidence>
<evidence type="ECO:0008006" key="3">
    <source>
        <dbReference type="Google" id="ProtNLM"/>
    </source>
</evidence>
<name>A0A7T6VDZ3_9BURK</name>
<dbReference type="AlphaFoldDB" id="A0A7T6VDZ3"/>
<evidence type="ECO:0000313" key="2">
    <source>
        <dbReference type="Proteomes" id="UP000596205"/>
    </source>
</evidence>
<gene>
    <name evidence="1" type="ORF">JFN94_13535</name>
</gene>
<dbReference type="KEGG" id="bann:JFN94_13535"/>
<dbReference type="RefSeq" id="WP_175770112.1">
    <property type="nucleotide sequence ID" value="NZ_CADETU010000007.1"/>
</dbReference>
<organism evidence="1 2">
    <name type="scientific">Burkholderia anthina</name>
    <dbReference type="NCBI Taxonomy" id="179879"/>
    <lineage>
        <taxon>Bacteria</taxon>
        <taxon>Pseudomonadati</taxon>
        <taxon>Pseudomonadota</taxon>
        <taxon>Betaproteobacteria</taxon>
        <taxon>Burkholderiales</taxon>
        <taxon>Burkholderiaceae</taxon>
        <taxon>Burkholderia</taxon>
        <taxon>Burkholderia cepacia complex</taxon>
    </lineage>
</organism>
<protein>
    <recommendedName>
        <fullName evidence="3">Integrase</fullName>
    </recommendedName>
</protein>
<sequence length="91" mass="10404">MASIRQRDGKWQVRVRRRGFADEAKTFNTRTDAERWARSVETEMDRGSFVSRCEAEAHTLEDIINLYITDVCPTQRSGPDDLPPSIGPMGF</sequence>
<dbReference type="Proteomes" id="UP000596205">
    <property type="component" value="Chromosome 1"/>
</dbReference>